<evidence type="ECO:0000313" key="3">
    <source>
        <dbReference type="Proteomes" id="UP001499974"/>
    </source>
</evidence>
<proteinExistence type="predicted"/>
<name>A0ABP8XT26_9ACTN</name>
<evidence type="ECO:0000313" key="2">
    <source>
        <dbReference type="EMBL" id="GAA4712891.1"/>
    </source>
</evidence>
<dbReference type="EMBL" id="BAABKM010000002">
    <property type="protein sequence ID" value="GAA4712891.1"/>
    <property type="molecule type" value="Genomic_DNA"/>
</dbReference>
<feature type="region of interest" description="Disordered" evidence="1">
    <location>
        <begin position="111"/>
        <end position="130"/>
    </location>
</feature>
<comment type="caution">
    <text evidence="2">The sequence shown here is derived from an EMBL/GenBank/DDBJ whole genome shotgun (WGS) entry which is preliminary data.</text>
</comment>
<reference evidence="3" key="1">
    <citation type="journal article" date="2019" name="Int. J. Syst. Evol. Microbiol.">
        <title>The Global Catalogue of Microorganisms (GCM) 10K type strain sequencing project: providing services to taxonomists for standard genome sequencing and annotation.</title>
        <authorList>
            <consortium name="The Broad Institute Genomics Platform"/>
            <consortium name="The Broad Institute Genome Sequencing Center for Infectious Disease"/>
            <person name="Wu L."/>
            <person name="Ma J."/>
        </authorList>
    </citation>
    <scope>NUCLEOTIDE SEQUENCE [LARGE SCALE GENOMIC DNA]</scope>
    <source>
        <strain evidence="3">JCM 18531</strain>
    </source>
</reference>
<feature type="region of interest" description="Disordered" evidence="1">
    <location>
        <begin position="1"/>
        <end position="26"/>
    </location>
</feature>
<keyword evidence="3" id="KW-1185">Reference proteome</keyword>
<accession>A0ABP8XT26</accession>
<feature type="compositionally biased region" description="Basic and acidic residues" evidence="1">
    <location>
        <begin position="115"/>
        <end position="130"/>
    </location>
</feature>
<protein>
    <submittedName>
        <fullName evidence="2">Uncharacterized protein</fullName>
    </submittedName>
</protein>
<dbReference type="RefSeq" id="WP_345522701.1">
    <property type="nucleotide sequence ID" value="NZ_BAABKM010000002.1"/>
</dbReference>
<organism evidence="2 3">
    <name type="scientific">Nocardioides conyzicola</name>
    <dbReference type="NCBI Taxonomy" id="1651781"/>
    <lineage>
        <taxon>Bacteria</taxon>
        <taxon>Bacillati</taxon>
        <taxon>Actinomycetota</taxon>
        <taxon>Actinomycetes</taxon>
        <taxon>Propionibacteriales</taxon>
        <taxon>Nocardioidaceae</taxon>
        <taxon>Nocardioides</taxon>
    </lineage>
</organism>
<dbReference type="Proteomes" id="UP001499974">
    <property type="component" value="Unassembled WGS sequence"/>
</dbReference>
<evidence type="ECO:0000256" key="1">
    <source>
        <dbReference type="SAM" id="MobiDB-lite"/>
    </source>
</evidence>
<sequence length="130" mass="14017">MDGAIERMLAGRVPPPRREEPPSDDPVAIADAAVDGVADLLASDLSELKDDRAGAGLRQVGRNLSSAMTALAPYRDSADGRLRAAYAAVHEAITDLAGVYAWLTFGQGRAQHVQRARDRRGQRDERDAHD</sequence>
<gene>
    <name evidence="2" type="ORF">GCM10023349_35040</name>
</gene>